<reference evidence="3" key="1">
    <citation type="submission" date="2024-04" db="EMBL/GenBank/DDBJ databases">
        <authorList>
            <person name="Roder T."/>
            <person name="Oberhansli S."/>
            <person name="Kreuzer M."/>
        </authorList>
    </citation>
    <scope>NUCLEOTIDE SEQUENCE</scope>
    <source>
        <strain evidence="3">LWS13-1.2</strain>
    </source>
</reference>
<dbReference type="EMBL" id="CP151632">
    <property type="protein sequence ID" value="WZO35858.1"/>
    <property type="molecule type" value="Genomic_DNA"/>
</dbReference>
<dbReference type="PANTHER" id="PTHR47756">
    <property type="entry name" value="BLL6612 PROTEIN-RELATED"/>
    <property type="match status" value="1"/>
</dbReference>
<dbReference type="InterPro" id="IPR013325">
    <property type="entry name" value="RNA_pol_sigma_r2"/>
</dbReference>
<feature type="domain" description="RNA polymerase sigma-70 region 2" evidence="1">
    <location>
        <begin position="22"/>
        <end position="84"/>
    </location>
</feature>
<accession>A0AAU6SG13</accession>
<dbReference type="AlphaFoldDB" id="A0AAU6SG13"/>
<organism evidence="3">
    <name type="scientific">Microbacterium sp. LWS13-1.2</name>
    <dbReference type="NCBI Taxonomy" id="3135264"/>
    <lineage>
        <taxon>Bacteria</taxon>
        <taxon>Bacillati</taxon>
        <taxon>Actinomycetota</taxon>
        <taxon>Actinomycetes</taxon>
        <taxon>Micrococcales</taxon>
        <taxon>Microbacteriaceae</taxon>
        <taxon>Microbacterium</taxon>
    </lineage>
</organism>
<protein>
    <submittedName>
        <fullName evidence="3">RNA polymerase subunit sigma-70</fullName>
    </submittedName>
</protein>
<dbReference type="Pfam" id="PF04542">
    <property type="entry name" value="Sigma70_r2"/>
    <property type="match status" value="1"/>
</dbReference>
<dbReference type="SUPFAM" id="SSF88946">
    <property type="entry name" value="Sigma2 domain of RNA polymerase sigma factors"/>
    <property type="match status" value="1"/>
</dbReference>
<dbReference type="InterPro" id="IPR013324">
    <property type="entry name" value="RNA_pol_sigma_r3/r4-like"/>
</dbReference>
<feature type="domain" description="DUF6596" evidence="2">
    <location>
        <begin position="195"/>
        <end position="291"/>
    </location>
</feature>
<name>A0AAU6SG13_9MICO</name>
<gene>
    <name evidence="3" type="ORF">MRBLWS13_003573</name>
</gene>
<dbReference type="PANTHER" id="PTHR47756:SF2">
    <property type="entry name" value="BLL6612 PROTEIN"/>
    <property type="match status" value="1"/>
</dbReference>
<sequence length="355" mass="38136">MNPDDAARQDAALSVAERAARASYGRILSILAASTNDLALAEDALADAFERALRTWPDAGIPANPEGWLVTVARNRLRDALGSASHRRGVPLDEGIAAARADEHAVDALTALEQSEAIPDKRLELLFACAHPAIDPAVRTPLMLQTVLGFDAAAIAGAFGVEQATMAQRLVRAKRRIRDAGIPFRIPTRTDMPARLPAVLEAIYGAYAIGWLDQGDEPRESLADEARWLAVLTATLLGDEPEAWGLAALLTYAQSRAPARAEEPWPPLDEQDPTLWDRALIAEGAALLRRASALGRPLGRFQLEAAIQAVHCDRARTGELDIESLVKLYRGLVAIAPTDGARAALAAAEDRLRAR</sequence>
<dbReference type="GO" id="GO:0006352">
    <property type="term" value="P:DNA-templated transcription initiation"/>
    <property type="evidence" value="ECO:0007669"/>
    <property type="project" value="InterPro"/>
</dbReference>
<dbReference type="Pfam" id="PF20239">
    <property type="entry name" value="DUF6596"/>
    <property type="match status" value="1"/>
</dbReference>
<dbReference type="SUPFAM" id="SSF88659">
    <property type="entry name" value="Sigma3 and sigma4 domains of RNA polymerase sigma factors"/>
    <property type="match status" value="1"/>
</dbReference>
<evidence type="ECO:0000259" key="1">
    <source>
        <dbReference type="Pfam" id="PF04542"/>
    </source>
</evidence>
<dbReference type="InterPro" id="IPR046531">
    <property type="entry name" value="DUF6596"/>
</dbReference>
<dbReference type="GO" id="GO:0003700">
    <property type="term" value="F:DNA-binding transcription factor activity"/>
    <property type="evidence" value="ECO:0007669"/>
    <property type="project" value="InterPro"/>
</dbReference>
<dbReference type="InterPro" id="IPR007627">
    <property type="entry name" value="RNA_pol_sigma70_r2"/>
</dbReference>
<dbReference type="RefSeq" id="WP_349426677.1">
    <property type="nucleotide sequence ID" value="NZ_CP151632.1"/>
</dbReference>
<evidence type="ECO:0000259" key="2">
    <source>
        <dbReference type="Pfam" id="PF20239"/>
    </source>
</evidence>
<dbReference type="Gene3D" id="1.10.1740.10">
    <property type="match status" value="1"/>
</dbReference>
<evidence type="ECO:0000313" key="3">
    <source>
        <dbReference type="EMBL" id="WZO35858.1"/>
    </source>
</evidence>
<proteinExistence type="predicted"/>